<keyword evidence="3" id="KW-1185">Reference proteome</keyword>
<evidence type="ECO:0000313" key="2">
    <source>
        <dbReference type="EMBL" id="GGF86199.1"/>
    </source>
</evidence>
<keyword evidence="1" id="KW-1133">Transmembrane helix</keyword>
<dbReference type="EMBL" id="BMFO01000001">
    <property type="protein sequence ID" value="GGF86199.1"/>
    <property type="molecule type" value="Genomic_DNA"/>
</dbReference>
<organism evidence="2 3">
    <name type="scientific">Arenimonas maotaiensis</name>
    <dbReference type="NCBI Taxonomy" id="1446479"/>
    <lineage>
        <taxon>Bacteria</taxon>
        <taxon>Pseudomonadati</taxon>
        <taxon>Pseudomonadota</taxon>
        <taxon>Gammaproteobacteria</taxon>
        <taxon>Lysobacterales</taxon>
        <taxon>Lysobacteraceae</taxon>
        <taxon>Arenimonas</taxon>
    </lineage>
</organism>
<protein>
    <submittedName>
        <fullName evidence="2">Uncharacterized protein</fullName>
    </submittedName>
</protein>
<feature type="transmembrane region" description="Helical" evidence="1">
    <location>
        <begin position="117"/>
        <end position="139"/>
    </location>
</feature>
<reference evidence="2" key="2">
    <citation type="submission" date="2020-09" db="EMBL/GenBank/DDBJ databases">
        <authorList>
            <person name="Sun Q."/>
            <person name="Zhou Y."/>
        </authorList>
    </citation>
    <scope>NUCLEOTIDE SEQUENCE</scope>
    <source>
        <strain evidence="2">CGMCC 1.12726</strain>
    </source>
</reference>
<dbReference type="Proteomes" id="UP000632858">
    <property type="component" value="Unassembled WGS sequence"/>
</dbReference>
<feature type="transmembrane region" description="Helical" evidence="1">
    <location>
        <begin position="185"/>
        <end position="203"/>
    </location>
</feature>
<keyword evidence="1" id="KW-0472">Membrane</keyword>
<reference evidence="2" key="1">
    <citation type="journal article" date="2014" name="Int. J. Syst. Evol. Microbiol.">
        <title>Complete genome sequence of Corynebacterium casei LMG S-19264T (=DSM 44701T), isolated from a smear-ripened cheese.</title>
        <authorList>
            <consortium name="US DOE Joint Genome Institute (JGI-PGF)"/>
            <person name="Walter F."/>
            <person name="Albersmeier A."/>
            <person name="Kalinowski J."/>
            <person name="Ruckert C."/>
        </authorList>
    </citation>
    <scope>NUCLEOTIDE SEQUENCE</scope>
    <source>
        <strain evidence="2">CGMCC 1.12726</strain>
    </source>
</reference>
<proteinExistence type="predicted"/>
<keyword evidence="1" id="KW-0812">Transmembrane</keyword>
<comment type="caution">
    <text evidence="2">The sequence shown here is derived from an EMBL/GenBank/DDBJ whole genome shotgun (WGS) entry which is preliminary data.</text>
</comment>
<gene>
    <name evidence="2" type="ORF">GCM10010960_05270</name>
</gene>
<feature type="transmembrane region" description="Helical" evidence="1">
    <location>
        <begin position="160"/>
        <end position="179"/>
    </location>
</feature>
<dbReference type="AlphaFoldDB" id="A0A917CFE4"/>
<sequence length="210" mass="23587">MIFVLAFYATVRLTPTLNPERMVMGSFDISYVTDYFMSSQVDAYSQNNEAQGRFSTTKVFLDEVNDSASTAMVGFGPGMLLKTEIDGAGREKSEDMYGMQYGGGLEQFGVLYGITGFSWLLVQIGWPGTIVWLAFYVYMFGRFIKLSNSENDPFWKSFQLSMAGYAIVVLVISLIYGSYMIMGDLMVFVFFLMSAISFSRQAARVSRVSR</sequence>
<evidence type="ECO:0000313" key="3">
    <source>
        <dbReference type="Proteomes" id="UP000632858"/>
    </source>
</evidence>
<name>A0A917CFE4_9GAMM</name>
<evidence type="ECO:0000256" key="1">
    <source>
        <dbReference type="SAM" id="Phobius"/>
    </source>
</evidence>
<accession>A0A917CFE4</accession>